<sequence length="147" mass="17266">MALTYINYTNYTTKFDIVVEKLLVLTKKKNDETKLINTYLCDLNNFDYRYLTILNNDAMQLLIKQLCTIITPMETVLIQNFCRFLANITQNNIKLQEQTFTLSKQWIIKVFKSALPITHNNILLALKSILINNQFDNIKHVSINFLK</sequence>
<dbReference type="Proteomes" id="UP000250275">
    <property type="component" value="Unassembled WGS sequence"/>
</dbReference>
<accession>A0A310SXG0</accession>
<dbReference type="EMBL" id="KQ759767">
    <property type="protein sequence ID" value="OAD62956.1"/>
    <property type="molecule type" value="Genomic_DNA"/>
</dbReference>
<protein>
    <submittedName>
        <fullName evidence="1">Uncharacterized protein</fullName>
    </submittedName>
</protein>
<organism evidence="1 2">
    <name type="scientific">Eufriesea mexicana</name>
    <dbReference type="NCBI Taxonomy" id="516756"/>
    <lineage>
        <taxon>Eukaryota</taxon>
        <taxon>Metazoa</taxon>
        <taxon>Ecdysozoa</taxon>
        <taxon>Arthropoda</taxon>
        <taxon>Hexapoda</taxon>
        <taxon>Insecta</taxon>
        <taxon>Pterygota</taxon>
        <taxon>Neoptera</taxon>
        <taxon>Endopterygota</taxon>
        <taxon>Hymenoptera</taxon>
        <taxon>Apocrita</taxon>
        <taxon>Aculeata</taxon>
        <taxon>Apoidea</taxon>
        <taxon>Anthophila</taxon>
        <taxon>Apidae</taxon>
        <taxon>Eufriesea</taxon>
    </lineage>
</organism>
<dbReference type="OrthoDB" id="66533at2759"/>
<evidence type="ECO:0000313" key="2">
    <source>
        <dbReference type="Proteomes" id="UP000250275"/>
    </source>
</evidence>
<feature type="non-terminal residue" evidence="1">
    <location>
        <position position="147"/>
    </location>
</feature>
<gene>
    <name evidence="1" type="ORF">WN48_06774</name>
</gene>
<dbReference type="AlphaFoldDB" id="A0A310SXG0"/>
<reference evidence="1 2" key="1">
    <citation type="submission" date="2015-07" db="EMBL/GenBank/DDBJ databases">
        <title>The genome of Eufriesea mexicana.</title>
        <authorList>
            <person name="Pan H."/>
            <person name="Kapheim K."/>
        </authorList>
    </citation>
    <scope>NUCLEOTIDE SEQUENCE [LARGE SCALE GENOMIC DNA]</scope>
    <source>
        <strain evidence="1">0111107269</strain>
        <tissue evidence="1">Whole body</tissue>
    </source>
</reference>
<name>A0A310SXG0_9HYME</name>
<keyword evidence="2" id="KW-1185">Reference proteome</keyword>
<proteinExistence type="predicted"/>
<evidence type="ECO:0000313" key="1">
    <source>
        <dbReference type="EMBL" id="OAD62956.1"/>
    </source>
</evidence>